<name>A0A1I3FR29_9SPHI</name>
<feature type="domain" description="Enolase C-terminal" evidence="1">
    <location>
        <begin position="178"/>
        <end position="371"/>
    </location>
</feature>
<evidence type="ECO:0000259" key="1">
    <source>
        <dbReference type="Pfam" id="PF13378"/>
    </source>
</evidence>
<dbReference type="InterPro" id="IPR029065">
    <property type="entry name" value="Enolase_C-like"/>
</dbReference>
<dbReference type="EMBL" id="FOQO01000002">
    <property type="protein sequence ID" value="SFI13634.1"/>
    <property type="molecule type" value="Genomic_DNA"/>
</dbReference>
<dbReference type="AlphaFoldDB" id="A0A1I3FR29"/>
<dbReference type="OrthoDB" id="1099889at2"/>
<organism evidence="2 3">
    <name type="scientific">Parapedobacter indicus</name>
    <dbReference type="NCBI Taxonomy" id="1477437"/>
    <lineage>
        <taxon>Bacteria</taxon>
        <taxon>Pseudomonadati</taxon>
        <taxon>Bacteroidota</taxon>
        <taxon>Sphingobacteriia</taxon>
        <taxon>Sphingobacteriales</taxon>
        <taxon>Sphingobacteriaceae</taxon>
        <taxon>Parapedobacter</taxon>
    </lineage>
</organism>
<dbReference type="RefSeq" id="WP_090625805.1">
    <property type="nucleotide sequence ID" value="NZ_FOQO01000002.1"/>
</dbReference>
<dbReference type="STRING" id="1477437.SAMN05444682_102454"/>
<accession>A0A1I3FR29</accession>
<evidence type="ECO:0000313" key="3">
    <source>
        <dbReference type="Proteomes" id="UP000198670"/>
    </source>
</evidence>
<dbReference type="InterPro" id="IPR036849">
    <property type="entry name" value="Enolase-like_C_sf"/>
</dbReference>
<dbReference type="SUPFAM" id="SSF51604">
    <property type="entry name" value="Enolase C-terminal domain-like"/>
    <property type="match status" value="1"/>
</dbReference>
<dbReference type="Gene3D" id="3.20.20.120">
    <property type="entry name" value="Enolase-like C-terminal domain"/>
    <property type="match status" value="1"/>
</dbReference>
<evidence type="ECO:0000313" key="2">
    <source>
        <dbReference type="EMBL" id="SFI13634.1"/>
    </source>
</evidence>
<dbReference type="GO" id="GO:0016854">
    <property type="term" value="F:racemase and epimerase activity"/>
    <property type="evidence" value="ECO:0007669"/>
    <property type="project" value="UniProtKB-ARBA"/>
</dbReference>
<dbReference type="Proteomes" id="UP000198670">
    <property type="component" value="Unassembled WGS sequence"/>
</dbReference>
<protein>
    <submittedName>
        <fullName evidence="2">Enolase C-terminal domain-like</fullName>
    </submittedName>
</protein>
<keyword evidence="3" id="KW-1185">Reference proteome</keyword>
<dbReference type="Pfam" id="PF13378">
    <property type="entry name" value="MR_MLE_C"/>
    <property type="match status" value="1"/>
</dbReference>
<reference evidence="2 3" key="1">
    <citation type="submission" date="2016-10" db="EMBL/GenBank/DDBJ databases">
        <authorList>
            <person name="de Groot N.N."/>
        </authorList>
    </citation>
    <scope>NUCLEOTIDE SEQUENCE [LARGE SCALE GENOMIC DNA]</scope>
    <source>
        <strain evidence="2 3">RK1</strain>
    </source>
</reference>
<proteinExistence type="predicted"/>
<sequence length="428" mass="48232">MKQIRVVHTAADFEREKLLQPFGFKGGYLTELWQVAAKMKSEAGHSAIGLATQSVLYGDANLFARSSEAEGNALMFVLMAKAMQRVSETRFSTPIDLMDTILPQVHTDAQLLTGRSDVNLNFVYNALVSVDNSAWLLYAVENGYADFDHMVPEAYRPALASRNKQVGILYQVSYNMSVQQLKQAAENGYFLFKIKTGYPGSQEEMLQKDMERLTQIHEALKDVRTDRTSHGKVWYTLDANARYEKKETLMRYLDHARRIGAFAQILFYEEPLAERNDEDVHDVGIRIAADESAHDEQAAVRRIEQGYGAIVLKGIAKTLTLTLRIAKSAHERNIPCLCADLTVNPILVDWHKNLAARLPPFPDVDMALMETNGDSNYVNWAQMSADHPYANARWTQRIGGAFELDDDFYEKSGGIFVPPSKYSALFGR</sequence>
<gene>
    <name evidence="2" type="ORF">SAMN05444682_102454</name>
</gene>